<feature type="compositionally biased region" description="Basic and acidic residues" evidence="13">
    <location>
        <begin position="97"/>
        <end position="112"/>
    </location>
</feature>
<feature type="domain" description="Dihydroorotate dehydrogenase catalytic" evidence="15">
    <location>
        <begin position="568"/>
        <end position="617"/>
    </location>
</feature>
<evidence type="ECO:0000256" key="10">
    <source>
        <dbReference type="ARBA" id="ARBA00023136"/>
    </source>
</evidence>
<accession>A0ABR1LG18</accession>
<dbReference type="InterPro" id="IPR005719">
    <property type="entry name" value="Dihydroorotate_DH_2"/>
</dbReference>
<comment type="catalytic activity">
    <reaction evidence="12">
        <text>(S)-dihydroorotate + a quinone = orotate + a quinol</text>
        <dbReference type="Rhea" id="RHEA:30187"/>
        <dbReference type="ChEBI" id="CHEBI:24646"/>
        <dbReference type="ChEBI" id="CHEBI:30839"/>
        <dbReference type="ChEBI" id="CHEBI:30864"/>
        <dbReference type="ChEBI" id="CHEBI:132124"/>
        <dbReference type="EC" id="1.3.5.2"/>
    </reaction>
</comment>
<feature type="region of interest" description="Disordered" evidence="13">
    <location>
        <begin position="500"/>
        <end position="561"/>
    </location>
</feature>
<proteinExistence type="inferred from homology"/>
<comment type="pathway">
    <text evidence="3">Pyrimidine metabolism; UMP biosynthesis via de novo pathway; orotate from (S)-dihydroorotate (quinone route): step 1/1.</text>
</comment>
<dbReference type="SUPFAM" id="SSF51395">
    <property type="entry name" value="FMN-linked oxidoreductases"/>
    <property type="match status" value="1"/>
</dbReference>
<keyword evidence="7" id="KW-0285">Flavoprotein</keyword>
<feature type="compositionally biased region" description="Low complexity" evidence="13">
    <location>
        <begin position="84"/>
        <end position="96"/>
    </location>
</feature>
<dbReference type="InterPro" id="IPR050074">
    <property type="entry name" value="DHO_dehydrogenase"/>
</dbReference>
<evidence type="ECO:0000313" key="17">
    <source>
        <dbReference type="Proteomes" id="UP001365128"/>
    </source>
</evidence>
<evidence type="ECO:0000256" key="14">
    <source>
        <dbReference type="SAM" id="Phobius"/>
    </source>
</evidence>
<comment type="subcellular location">
    <subcellularLocation>
        <location evidence="2">Membrane</location>
    </subcellularLocation>
</comment>
<feature type="transmembrane region" description="Helical" evidence="14">
    <location>
        <begin position="139"/>
        <end position="156"/>
    </location>
</feature>
<protein>
    <recommendedName>
        <fullName evidence="6">Dihydroorotate dehydrogenase (quinone), mitochondrial</fullName>
        <ecNumber evidence="5">1.3.5.2</ecNumber>
    </recommendedName>
    <alternativeName>
        <fullName evidence="11">Dihydroorotate oxidase</fullName>
    </alternativeName>
</protein>
<dbReference type="PANTHER" id="PTHR48109">
    <property type="entry name" value="DIHYDROOROTATE DEHYDROGENASE (QUINONE), MITOCHONDRIAL-RELATED"/>
    <property type="match status" value="1"/>
</dbReference>
<feature type="region of interest" description="Disordered" evidence="13">
    <location>
        <begin position="84"/>
        <end position="120"/>
    </location>
</feature>
<evidence type="ECO:0000256" key="1">
    <source>
        <dbReference type="ARBA" id="ARBA00001917"/>
    </source>
</evidence>
<dbReference type="NCBIfam" id="TIGR01036">
    <property type="entry name" value="pyrD_sub2"/>
    <property type="match status" value="1"/>
</dbReference>
<comment type="caution">
    <text evidence="16">The sequence shown here is derived from an EMBL/GenBank/DDBJ whole genome shotgun (WGS) entry which is preliminary data.</text>
</comment>
<feature type="domain" description="Dihydroorotate dehydrogenase catalytic" evidence="15">
    <location>
        <begin position="212"/>
        <end position="497"/>
    </location>
</feature>
<keyword evidence="17" id="KW-1185">Reference proteome</keyword>
<comment type="similarity">
    <text evidence="4">Belongs to the dihydroorotate dehydrogenase family. Type 2 subfamily.</text>
</comment>
<dbReference type="Gene3D" id="3.20.20.70">
    <property type="entry name" value="Aldolase class I"/>
    <property type="match status" value="2"/>
</dbReference>
<evidence type="ECO:0000313" key="16">
    <source>
        <dbReference type="EMBL" id="KAK7533446.1"/>
    </source>
</evidence>
<organism evidence="16 17">
    <name type="scientific">Phyllosticta citricarpa</name>
    <dbReference type="NCBI Taxonomy" id="55181"/>
    <lineage>
        <taxon>Eukaryota</taxon>
        <taxon>Fungi</taxon>
        <taxon>Dikarya</taxon>
        <taxon>Ascomycota</taxon>
        <taxon>Pezizomycotina</taxon>
        <taxon>Dothideomycetes</taxon>
        <taxon>Dothideomycetes incertae sedis</taxon>
        <taxon>Botryosphaeriales</taxon>
        <taxon>Phyllostictaceae</taxon>
        <taxon>Phyllosticta</taxon>
    </lineage>
</organism>
<comment type="cofactor">
    <cofactor evidence="1">
        <name>FMN</name>
        <dbReference type="ChEBI" id="CHEBI:58210"/>
    </cofactor>
</comment>
<reference evidence="16 17" key="1">
    <citation type="submission" date="2024-04" db="EMBL/GenBank/DDBJ databases">
        <title>Phyllosticta paracitricarpa is synonymous to the EU quarantine fungus P. citricarpa based on phylogenomic analyses.</title>
        <authorList>
            <consortium name="Lawrence Berkeley National Laboratory"/>
            <person name="Van Ingen-Buijs V.A."/>
            <person name="Van Westerhoven A.C."/>
            <person name="Haridas S."/>
            <person name="Skiadas P."/>
            <person name="Martin F."/>
            <person name="Groenewald J.Z."/>
            <person name="Crous P.W."/>
            <person name="Seidl M.F."/>
        </authorList>
    </citation>
    <scope>NUCLEOTIDE SEQUENCE [LARGE SCALE GENOMIC DNA]</scope>
    <source>
        <strain evidence="16 17">CBS 122670</strain>
    </source>
</reference>
<evidence type="ECO:0000256" key="5">
    <source>
        <dbReference type="ARBA" id="ARBA00012791"/>
    </source>
</evidence>
<evidence type="ECO:0000256" key="9">
    <source>
        <dbReference type="ARBA" id="ARBA00023002"/>
    </source>
</evidence>
<evidence type="ECO:0000256" key="13">
    <source>
        <dbReference type="SAM" id="MobiDB-lite"/>
    </source>
</evidence>
<dbReference type="CDD" id="cd04738">
    <property type="entry name" value="DHOD_2_like"/>
    <property type="match status" value="1"/>
</dbReference>
<evidence type="ECO:0000256" key="3">
    <source>
        <dbReference type="ARBA" id="ARBA00005161"/>
    </source>
</evidence>
<name>A0ABR1LG18_9PEZI</name>
<evidence type="ECO:0000256" key="4">
    <source>
        <dbReference type="ARBA" id="ARBA00005359"/>
    </source>
</evidence>
<dbReference type="EMBL" id="JBBPDW010000047">
    <property type="protein sequence ID" value="KAK7533446.1"/>
    <property type="molecule type" value="Genomic_DNA"/>
</dbReference>
<evidence type="ECO:0000259" key="15">
    <source>
        <dbReference type="Pfam" id="PF01180"/>
    </source>
</evidence>
<dbReference type="PANTHER" id="PTHR48109:SF4">
    <property type="entry name" value="DIHYDROOROTATE DEHYDROGENASE (QUINONE), MITOCHONDRIAL"/>
    <property type="match status" value="1"/>
</dbReference>
<keyword evidence="9" id="KW-0560">Oxidoreductase</keyword>
<keyword evidence="14" id="KW-0812">Transmembrane</keyword>
<dbReference type="Pfam" id="PF01180">
    <property type="entry name" value="DHO_dh"/>
    <property type="match status" value="2"/>
</dbReference>
<dbReference type="InterPro" id="IPR005720">
    <property type="entry name" value="Dihydroorotate_DH_cat"/>
</dbReference>
<dbReference type="InterPro" id="IPR013785">
    <property type="entry name" value="Aldolase_TIM"/>
</dbReference>
<gene>
    <name evidence="16" type="ORF">IWX46DRAFT_332871</name>
</gene>
<evidence type="ECO:0000256" key="2">
    <source>
        <dbReference type="ARBA" id="ARBA00004370"/>
    </source>
</evidence>
<feature type="compositionally biased region" description="Basic and acidic residues" evidence="13">
    <location>
        <begin position="500"/>
        <end position="511"/>
    </location>
</feature>
<feature type="compositionally biased region" description="Low complexity" evidence="13">
    <location>
        <begin position="524"/>
        <end position="538"/>
    </location>
</feature>
<keyword evidence="14" id="KW-1133">Transmembrane helix</keyword>
<dbReference type="EC" id="1.3.5.2" evidence="5"/>
<evidence type="ECO:0000256" key="7">
    <source>
        <dbReference type="ARBA" id="ARBA00022630"/>
    </source>
</evidence>
<keyword evidence="10 14" id="KW-0472">Membrane</keyword>
<keyword evidence="8" id="KW-0288">FMN</keyword>
<evidence type="ECO:0000256" key="12">
    <source>
        <dbReference type="ARBA" id="ARBA00048639"/>
    </source>
</evidence>
<dbReference type="PROSITE" id="PS00911">
    <property type="entry name" value="DHODEHASE_1"/>
    <property type="match status" value="1"/>
</dbReference>
<dbReference type="InterPro" id="IPR001295">
    <property type="entry name" value="Dihydroorotate_DH_CS"/>
</dbReference>
<evidence type="ECO:0000256" key="6">
    <source>
        <dbReference type="ARBA" id="ARBA00017599"/>
    </source>
</evidence>
<dbReference type="Proteomes" id="UP001365128">
    <property type="component" value="Unassembled WGS sequence"/>
</dbReference>
<evidence type="ECO:0000256" key="8">
    <source>
        <dbReference type="ARBA" id="ARBA00022643"/>
    </source>
</evidence>
<sequence length="620" mass="66588">MMEGRLPNPWMTPLRVDSQRRLRTTPVMSIRANVLQTHAVRWASLRPSVFQQFAHQRPLPISRYRLSTASSRFSSTSADNASKAASEAASEAASKGEAAKETAKETVKETAKESAAGAAAGAAGAASGARSYSRRLRNLFLGTTFVIVGGIGYLYATDTRASFHQYVVPPLIRTLFPDAEKAHKVTVATLETLHRFGLHPRERGDPDAAGDLTITVYGHNLDNPIGISAGLDKNAEIPDALFALGPAVVEVGGITPQPQEGNPKPRVFRIPSQNAIINRYGLNSEGADSVAQRLRQRVREFAYQLGFGMGPDAEKLVLDGAAGVPPGSLVPGKILCVQVAKNKATPDGDIEAVKNDYVYCVDRLAKYADVIVVNVSSPNTPGLRTLQRVEPLTRILSGVVGSAKNADRKTKPAVMVKVSPDEDSDEQMSGICDAVWESGVDGVIVGNTTKKRPDPLPRGYILPAKEQDTMLETGGYSGPQMFDRTLSLVGRYRKMLDKGPRLPLEEAKEPAQAETADEASKGQLSLPDASDPPSSNSDDLAESAPVVKATSKTSTVIERTPFSHEPKEIWATGGVSNGEQALKLLNAGASVAMIYTSMTYNGSGTVTKMKQQMREEMHKK</sequence>
<evidence type="ECO:0000256" key="11">
    <source>
        <dbReference type="ARBA" id="ARBA00031623"/>
    </source>
</evidence>